<name>G3H281_CRIGR</name>
<accession>G3H281</accession>
<organism evidence="2 3">
    <name type="scientific">Cricetulus griseus</name>
    <name type="common">Chinese hamster</name>
    <name type="synonym">Cricetulus barabensis griseus</name>
    <dbReference type="NCBI Taxonomy" id="10029"/>
    <lineage>
        <taxon>Eukaryota</taxon>
        <taxon>Metazoa</taxon>
        <taxon>Chordata</taxon>
        <taxon>Craniata</taxon>
        <taxon>Vertebrata</taxon>
        <taxon>Euteleostomi</taxon>
        <taxon>Mammalia</taxon>
        <taxon>Eutheria</taxon>
        <taxon>Euarchontoglires</taxon>
        <taxon>Glires</taxon>
        <taxon>Rodentia</taxon>
        <taxon>Myomorpha</taxon>
        <taxon>Muroidea</taxon>
        <taxon>Cricetidae</taxon>
        <taxon>Cricetinae</taxon>
        <taxon>Cricetulus</taxon>
    </lineage>
</organism>
<dbReference type="AlphaFoldDB" id="G3H281"/>
<evidence type="ECO:0000256" key="1">
    <source>
        <dbReference type="SAM" id="SignalP"/>
    </source>
</evidence>
<dbReference type="InParanoid" id="G3H281"/>
<feature type="signal peptide" evidence="1">
    <location>
        <begin position="1"/>
        <end position="20"/>
    </location>
</feature>
<evidence type="ECO:0000313" key="2">
    <source>
        <dbReference type="EMBL" id="EGW07423.1"/>
    </source>
</evidence>
<protein>
    <submittedName>
        <fullName evidence="2">Uncharacterized protein</fullName>
    </submittedName>
</protein>
<dbReference type="Proteomes" id="UP000001075">
    <property type="component" value="Unassembled WGS sequence"/>
</dbReference>
<feature type="chain" id="PRO_5003444091" evidence="1">
    <location>
        <begin position="21"/>
        <end position="62"/>
    </location>
</feature>
<dbReference type="EMBL" id="JH000113">
    <property type="protein sequence ID" value="EGW07423.1"/>
    <property type="molecule type" value="Genomic_DNA"/>
</dbReference>
<sequence>MWVPTKQFSFLILSLETAQASIRSRHNKHSPLFSVTLQSTFRRLLGWRALLGHQETFYSIIG</sequence>
<evidence type="ECO:0000313" key="3">
    <source>
        <dbReference type="Proteomes" id="UP000001075"/>
    </source>
</evidence>
<reference evidence="3" key="1">
    <citation type="journal article" date="2011" name="Nat. Biotechnol.">
        <title>The genomic sequence of the Chinese hamster ovary (CHO)-K1 cell line.</title>
        <authorList>
            <person name="Xu X."/>
            <person name="Nagarajan H."/>
            <person name="Lewis N.E."/>
            <person name="Pan S."/>
            <person name="Cai Z."/>
            <person name="Liu X."/>
            <person name="Chen W."/>
            <person name="Xie M."/>
            <person name="Wang W."/>
            <person name="Hammond S."/>
            <person name="Andersen M.R."/>
            <person name="Neff N."/>
            <person name="Passarelli B."/>
            <person name="Koh W."/>
            <person name="Fan H.C."/>
            <person name="Wang J."/>
            <person name="Gui Y."/>
            <person name="Lee K.H."/>
            <person name="Betenbaugh M.J."/>
            <person name="Quake S.R."/>
            <person name="Famili I."/>
            <person name="Palsson B.O."/>
            <person name="Wang J."/>
        </authorList>
    </citation>
    <scope>NUCLEOTIDE SEQUENCE [LARGE SCALE GENOMIC DNA]</scope>
    <source>
        <strain evidence="3">CHO K1 cell line</strain>
    </source>
</reference>
<proteinExistence type="predicted"/>
<keyword evidence="1" id="KW-0732">Signal</keyword>
<gene>
    <name evidence="2" type="ORF">I79_004251</name>
</gene>